<keyword evidence="1" id="KW-0812">Transmembrane</keyword>
<keyword evidence="1" id="KW-0472">Membrane</keyword>
<protein>
    <submittedName>
        <fullName evidence="3">Unannotated protein</fullName>
    </submittedName>
</protein>
<evidence type="ECO:0000313" key="2">
    <source>
        <dbReference type="EMBL" id="CAB4711423.1"/>
    </source>
</evidence>
<sequence length="193" mass="20989">MKYTSLVEPASPTEEDFDAAAVTGTVVEPCKNIGTSLADTPCPTAATHPIHAGHTDERCCTPMDVLWMIVIAAGLVLLSWYAFAAEPHWVSKDGQAFTCRLQYLNANLLPEGRWREAKAYLDNGFLVVKPRGSATRRPRTPTHFSVLKQGEDPPRGRVTYLLNTDATGSAGLCVMRIPAKSRAVTHVDALVGR</sequence>
<gene>
    <name evidence="2" type="ORF">UFOPK2602_01182</name>
    <name evidence="3" type="ORF">UFOPK2806_00371</name>
</gene>
<dbReference type="EMBL" id="CAEZXX010000073">
    <property type="protein sequence ID" value="CAB4711423.1"/>
    <property type="molecule type" value="Genomic_DNA"/>
</dbReference>
<reference evidence="3" key="1">
    <citation type="submission" date="2020-05" db="EMBL/GenBank/DDBJ databases">
        <authorList>
            <person name="Chiriac C."/>
            <person name="Salcher M."/>
            <person name="Ghai R."/>
            <person name="Kavagutti S V."/>
        </authorList>
    </citation>
    <scope>NUCLEOTIDE SEQUENCE</scope>
</reference>
<evidence type="ECO:0000256" key="1">
    <source>
        <dbReference type="SAM" id="Phobius"/>
    </source>
</evidence>
<name>A0A6J6T219_9ZZZZ</name>
<feature type="transmembrane region" description="Helical" evidence="1">
    <location>
        <begin position="65"/>
        <end position="83"/>
    </location>
</feature>
<dbReference type="EMBL" id="CAEZYY010000003">
    <property type="protein sequence ID" value="CAB4740917.1"/>
    <property type="molecule type" value="Genomic_DNA"/>
</dbReference>
<proteinExistence type="predicted"/>
<dbReference type="AlphaFoldDB" id="A0A6J6T219"/>
<evidence type="ECO:0000313" key="3">
    <source>
        <dbReference type="EMBL" id="CAB4740917.1"/>
    </source>
</evidence>
<organism evidence="3">
    <name type="scientific">freshwater metagenome</name>
    <dbReference type="NCBI Taxonomy" id="449393"/>
    <lineage>
        <taxon>unclassified sequences</taxon>
        <taxon>metagenomes</taxon>
        <taxon>ecological metagenomes</taxon>
    </lineage>
</organism>
<keyword evidence="1" id="KW-1133">Transmembrane helix</keyword>
<accession>A0A6J6T219</accession>